<organism evidence="1 2">
    <name type="scientific">Venturia nashicola</name>
    <dbReference type="NCBI Taxonomy" id="86259"/>
    <lineage>
        <taxon>Eukaryota</taxon>
        <taxon>Fungi</taxon>
        <taxon>Dikarya</taxon>
        <taxon>Ascomycota</taxon>
        <taxon>Pezizomycotina</taxon>
        <taxon>Dothideomycetes</taxon>
        <taxon>Pleosporomycetidae</taxon>
        <taxon>Venturiales</taxon>
        <taxon>Venturiaceae</taxon>
        <taxon>Venturia</taxon>
    </lineage>
</organism>
<gene>
    <name evidence="1" type="ORF">E6O75_ATG06023</name>
</gene>
<dbReference type="EMBL" id="SNSC02000013">
    <property type="protein sequence ID" value="TID18902.1"/>
    <property type="molecule type" value="Genomic_DNA"/>
</dbReference>
<reference evidence="1 2" key="1">
    <citation type="submission" date="2019-04" db="EMBL/GenBank/DDBJ databases">
        <title>High contiguity whole genome sequence and gene annotation resource for two Venturia nashicola isolates.</title>
        <authorList>
            <person name="Prokchorchik M."/>
            <person name="Won K."/>
            <person name="Lee Y."/>
            <person name="Choi E.D."/>
            <person name="Segonzac C."/>
            <person name="Sohn K.H."/>
        </authorList>
    </citation>
    <scope>NUCLEOTIDE SEQUENCE [LARGE SCALE GENOMIC DNA]</scope>
    <source>
        <strain evidence="1 2">PRI2</strain>
    </source>
</reference>
<evidence type="ECO:0000313" key="1">
    <source>
        <dbReference type="EMBL" id="TID18902.1"/>
    </source>
</evidence>
<comment type="caution">
    <text evidence="1">The sequence shown here is derived from an EMBL/GenBank/DDBJ whole genome shotgun (WGS) entry which is preliminary data.</text>
</comment>
<dbReference type="AlphaFoldDB" id="A0A4Z1NS39"/>
<name>A0A4Z1NS39_9PEZI</name>
<sequence>MAPTNPILSIESKSIPPPKTSPIAKLIAKTNLIDRLEYLEISLDIKRSQTVRSIMKLYLHPSSSNLHSLNSKVYFLEHKLSAIHFCKNLVSQSAKYCEDKCALDCD</sequence>
<accession>A0A4Z1NS39</accession>
<protein>
    <submittedName>
        <fullName evidence="1">Uncharacterized protein</fullName>
    </submittedName>
</protein>
<keyword evidence="2" id="KW-1185">Reference proteome</keyword>
<proteinExistence type="predicted"/>
<evidence type="ECO:0000313" key="2">
    <source>
        <dbReference type="Proteomes" id="UP000298493"/>
    </source>
</evidence>
<dbReference type="Proteomes" id="UP000298493">
    <property type="component" value="Unassembled WGS sequence"/>
</dbReference>